<protein>
    <recommendedName>
        <fullName evidence="5">Large ribosomal subunit protein uL15</fullName>
    </recommendedName>
    <alternativeName>
        <fullName evidence="6">60S ribosomal protein L27a</fullName>
    </alternativeName>
</protein>
<evidence type="ECO:0000256" key="7">
    <source>
        <dbReference type="SAM" id="MobiDB-lite"/>
    </source>
</evidence>
<feature type="compositionally biased region" description="Low complexity" evidence="7">
    <location>
        <begin position="1"/>
        <end position="11"/>
    </location>
</feature>
<dbReference type="SUPFAM" id="SSF52080">
    <property type="entry name" value="Ribosomal proteins L15p and L18e"/>
    <property type="match status" value="1"/>
</dbReference>
<organism evidence="8 9">
    <name type="scientific">Myotis myotis</name>
    <name type="common">Greater mouse-eared bat</name>
    <name type="synonym">Vespertilio myotis</name>
    <dbReference type="NCBI Taxonomy" id="51298"/>
    <lineage>
        <taxon>Eukaryota</taxon>
        <taxon>Metazoa</taxon>
        <taxon>Chordata</taxon>
        <taxon>Craniata</taxon>
        <taxon>Vertebrata</taxon>
        <taxon>Euteleostomi</taxon>
        <taxon>Mammalia</taxon>
        <taxon>Eutheria</taxon>
        <taxon>Laurasiatheria</taxon>
        <taxon>Chiroptera</taxon>
        <taxon>Yangochiroptera</taxon>
        <taxon>Vespertilionidae</taxon>
        <taxon>Myotis</taxon>
    </lineage>
</organism>
<gene>
    <name evidence="8" type="ORF">mMyoMyo1_012329</name>
</gene>
<dbReference type="AlphaFoldDB" id="A0A7J7VZ02"/>
<dbReference type="GO" id="GO:0022625">
    <property type="term" value="C:cytosolic large ribosomal subunit"/>
    <property type="evidence" value="ECO:0007669"/>
    <property type="project" value="TreeGrafter"/>
</dbReference>
<evidence type="ECO:0000256" key="2">
    <source>
        <dbReference type="ARBA" id="ARBA00022980"/>
    </source>
</evidence>
<dbReference type="PANTHER" id="PTHR11721">
    <property type="entry name" value="60S RIBOSOMAL PROTEIN L27A"/>
    <property type="match status" value="1"/>
</dbReference>
<evidence type="ECO:0000256" key="1">
    <source>
        <dbReference type="ARBA" id="ARBA00007320"/>
    </source>
</evidence>
<feature type="region of interest" description="Disordered" evidence="7">
    <location>
        <begin position="102"/>
        <end position="122"/>
    </location>
</feature>
<evidence type="ECO:0000256" key="6">
    <source>
        <dbReference type="ARBA" id="ARBA00035527"/>
    </source>
</evidence>
<accession>A0A7J7VZ02</accession>
<feature type="region of interest" description="Disordered" evidence="7">
    <location>
        <begin position="1"/>
        <end position="29"/>
    </location>
</feature>
<name>A0A7J7VZ02_MYOMY</name>
<feature type="compositionally biased region" description="Gly residues" evidence="7">
    <location>
        <begin position="12"/>
        <end position="23"/>
    </location>
</feature>
<dbReference type="InterPro" id="IPR036227">
    <property type="entry name" value="Ribosomal_uL15/eL18_sf"/>
</dbReference>
<keyword evidence="2" id="KW-0689">Ribosomal protein</keyword>
<comment type="caution">
    <text evidence="8">The sequence shown here is derived from an EMBL/GenBank/DDBJ whole genome shotgun (WGS) entry which is preliminary data.</text>
</comment>
<proteinExistence type="inferred from homology"/>
<evidence type="ECO:0000256" key="5">
    <source>
        <dbReference type="ARBA" id="ARBA00035200"/>
    </source>
</evidence>
<evidence type="ECO:0000256" key="3">
    <source>
        <dbReference type="ARBA" id="ARBA00023274"/>
    </source>
</evidence>
<dbReference type="Gene3D" id="3.100.10.10">
    <property type="match status" value="1"/>
</dbReference>
<evidence type="ECO:0000313" key="9">
    <source>
        <dbReference type="Proteomes" id="UP000527355"/>
    </source>
</evidence>
<dbReference type="EMBL" id="JABWUV010000009">
    <property type="protein sequence ID" value="KAF6330339.1"/>
    <property type="molecule type" value="Genomic_DNA"/>
</dbReference>
<dbReference type="VEuPathDB" id="HostDB:GeneID_118664790"/>
<dbReference type="PANTHER" id="PTHR11721:SF3">
    <property type="entry name" value="LARGE RIBOSOMAL SUBUNIT PROTEIN UL15"/>
    <property type="match status" value="1"/>
</dbReference>
<dbReference type="GO" id="GO:0003735">
    <property type="term" value="F:structural constituent of ribosome"/>
    <property type="evidence" value="ECO:0007669"/>
    <property type="project" value="TreeGrafter"/>
</dbReference>
<reference evidence="8 9" key="1">
    <citation type="journal article" date="2020" name="Nature">
        <title>Six reference-quality genomes reveal evolution of bat adaptations.</title>
        <authorList>
            <person name="Jebb D."/>
            <person name="Huang Z."/>
            <person name="Pippel M."/>
            <person name="Hughes G.M."/>
            <person name="Lavrichenko K."/>
            <person name="Devanna P."/>
            <person name="Winkler S."/>
            <person name="Jermiin L.S."/>
            <person name="Skirmuntt E.C."/>
            <person name="Katzourakis A."/>
            <person name="Burkitt-Gray L."/>
            <person name="Ray D.A."/>
            <person name="Sullivan K.A.M."/>
            <person name="Roscito J.G."/>
            <person name="Kirilenko B.M."/>
            <person name="Davalos L.M."/>
            <person name="Corthals A.P."/>
            <person name="Power M.L."/>
            <person name="Jones G."/>
            <person name="Ransome R.D."/>
            <person name="Dechmann D.K.N."/>
            <person name="Locatelli A.G."/>
            <person name="Puechmaille S.J."/>
            <person name="Fedrigo O."/>
            <person name="Jarvis E.D."/>
            <person name="Hiller M."/>
            <person name="Vernes S.C."/>
            <person name="Myers E.W."/>
            <person name="Teeling E.C."/>
        </authorList>
    </citation>
    <scope>NUCLEOTIDE SEQUENCE [LARGE SCALE GENOMIC DNA]</scope>
    <source>
        <strain evidence="8">MMyoMyo1</strain>
        <tissue evidence="8">Flight muscle</tissue>
    </source>
</reference>
<evidence type="ECO:0000313" key="8">
    <source>
        <dbReference type="EMBL" id="KAF6330339.1"/>
    </source>
</evidence>
<evidence type="ECO:0000256" key="4">
    <source>
        <dbReference type="ARBA" id="ARBA00023278"/>
    </source>
</evidence>
<keyword evidence="3" id="KW-0687">Ribonucleoprotein</keyword>
<comment type="similarity">
    <text evidence="1">Belongs to the universal ribosomal protein uL15 family.</text>
</comment>
<sequence>MATAAWASSGSTRGGGGGRGNAGGLHHHRISFDKYHPGDFGKLGMRHHHLKRNQSFCPMVNLDKLWTLVREQTRVNAAKSKTGAAPIIDVVRSATTKFWGRESSQSSLSCEGQILQQKSRKD</sequence>
<keyword evidence="4" id="KW-0379">Hydroxylation</keyword>
<keyword evidence="9" id="KW-1185">Reference proteome</keyword>
<dbReference type="Proteomes" id="UP000527355">
    <property type="component" value="Unassembled WGS sequence"/>
</dbReference>